<sequence>MTARWLVLLLTAFLMLTGFEQEQLEDRIQALEEKEEELNDAEVWETEDLEAITFDRDLEDMSYHEWMDAQETAAYFHEESEGDFKEDWSLFLVTKALEKDIDPHIVYELLRIETGDTFDPDLVGPETQYGHAYGLGQFMKNTAPWMAEKAGLPYEHSLLYNPYYSMELTVTYLDYLYEEYGDWDNALTAYHRGKGGLAAYKEENGTARSWYAEDIQVEAAEQKELAARGD</sequence>
<name>A0A2P8HFM0_9BACI</name>
<evidence type="ECO:0000313" key="3">
    <source>
        <dbReference type="Proteomes" id="UP000242310"/>
    </source>
</evidence>
<gene>
    <name evidence="2" type="ORF">B0H94_1075</name>
</gene>
<feature type="domain" description="Transglycosylase SLT" evidence="1">
    <location>
        <begin position="96"/>
        <end position="209"/>
    </location>
</feature>
<accession>A0A2P8HFM0</accession>
<organism evidence="2 3">
    <name type="scientific">Salsuginibacillus halophilus</name>
    <dbReference type="NCBI Taxonomy" id="517424"/>
    <lineage>
        <taxon>Bacteria</taxon>
        <taxon>Bacillati</taxon>
        <taxon>Bacillota</taxon>
        <taxon>Bacilli</taxon>
        <taxon>Bacillales</taxon>
        <taxon>Bacillaceae</taxon>
        <taxon>Salsuginibacillus</taxon>
    </lineage>
</organism>
<reference evidence="2 3" key="1">
    <citation type="submission" date="2018-03" db="EMBL/GenBank/DDBJ databases">
        <title>Genomic Encyclopedia of Type Strains, Phase III (KMG-III): the genomes of soil and plant-associated and newly described type strains.</title>
        <authorList>
            <person name="Whitman W."/>
        </authorList>
    </citation>
    <scope>NUCLEOTIDE SEQUENCE [LARGE SCALE GENOMIC DNA]</scope>
    <source>
        <strain evidence="2 3">CGMCC 1.07653</strain>
    </source>
</reference>
<comment type="caution">
    <text evidence="2">The sequence shown here is derived from an EMBL/GenBank/DDBJ whole genome shotgun (WGS) entry which is preliminary data.</text>
</comment>
<dbReference type="InterPro" id="IPR023346">
    <property type="entry name" value="Lysozyme-like_dom_sf"/>
</dbReference>
<evidence type="ECO:0000259" key="1">
    <source>
        <dbReference type="Pfam" id="PF01464"/>
    </source>
</evidence>
<dbReference type="OrthoDB" id="9815002at2"/>
<dbReference type="RefSeq" id="WP_106588653.1">
    <property type="nucleotide sequence ID" value="NZ_PYAV01000007.1"/>
</dbReference>
<dbReference type="EMBL" id="PYAV01000007">
    <property type="protein sequence ID" value="PSL45001.1"/>
    <property type="molecule type" value="Genomic_DNA"/>
</dbReference>
<dbReference type="InterPro" id="IPR008258">
    <property type="entry name" value="Transglycosylase_SLT_dom_1"/>
</dbReference>
<dbReference type="AlphaFoldDB" id="A0A2P8HFM0"/>
<keyword evidence="3" id="KW-1185">Reference proteome</keyword>
<dbReference type="Gene3D" id="1.10.530.10">
    <property type="match status" value="1"/>
</dbReference>
<proteinExistence type="predicted"/>
<protein>
    <submittedName>
        <fullName evidence="2">Transglycosylase-like protein with SLT domain</fullName>
    </submittedName>
</protein>
<dbReference type="Pfam" id="PF01464">
    <property type="entry name" value="SLT"/>
    <property type="match status" value="1"/>
</dbReference>
<evidence type="ECO:0000313" key="2">
    <source>
        <dbReference type="EMBL" id="PSL45001.1"/>
    </source>
</evidence>
<dbReference type="SUPFAM" id="SSF53955">
    <property type="entry name" value="Lysozyme-like"/>
    <property type="match status" value="1"/>
</dbReference>
<dbReference type="Proteomes" id="UP000242310">
    <property type="component" value="Unassembled WGS sequence"/>
</dbReference>